<keyword evidence="1" id="KW-0472">Membrane</keyword>
<evidence type="ECO:0000256" key="1">
    <source>
        <dbReference type="SAM" id="Phobius"/>
    </source>
</evidence>
<name>A0A931EZN9_9ACTN</name>
<reference evidence="2" key="1">
    <citation type="submission" date="2020-11" db="EMBL/GenBank/DDBJ databases">
        <title>Whole-genome analyses of Nonomuraea sp. K274.</title>
        <authorList>
            <person name="Veyisoglu A."/>
        </authorList>
    </citation>
    <scope>NUCLEOTIDE SEQUENCE</scope>
    <source>
        <strain evidence="2">K274</strain>
    </source>
</reference>
<feature type="non-terminal residue" evidence="2">
    <location>
        <position position="282"/>
    </location>
</feature>
<keyword evidence="1" id="KW-1133">Transmembrane helix</keyword>
<feature type="transmembrane region" description="Helical" evidence="1">
    <location>
        <begin position="140"/>
        <end position="165"/>
    </location>
</feature>
<feature type="transmembrane region" description="Helical" evidence="1">
    <location>
        <begin position="216"/>
        <end position="241"/>
    </location>
</feature>
<gene>
    <name evidence="2" type="ORF">ITP53_22995</name>
</gene>
<feature type="transmembrane region" description="Helical" evidence="1">
    <location>
        <begin position="67"/>
        <end position="88"/>
    </location>
</feature>
<dbReference type="RefSeq" id="WP_195897492.1">
    <property type="nucleotide sequence ID" value="NZ_JADOGI010000069.1"/>
</dbReference>
<keyword evidence="3" id="KW-1185">Reference proteome</keyword>
<feature type="transmembrane region" description="Helical" evidence="1">
    <location>
        <begin position="108"/>
        <end position="128"/>
    </location>
</feature>
<accession>A0A931EZN9</accession>
<feature type="transmembrane region" description="Helical" evidence="1">
    <location>
        <begin position="247"/>
        <end position="267"/>
    </location>
</feature>
<dbReference type="AlphaFoldDB" id="A0A931EZN9"/>
<protein>
    <submittedName>
        <fullName evidence="2">Uncharacterized protein</fullName>
    </submittedName>
</protein>
<evidence type="ECO:0000313" key="2">
    <source>
        <dbReference type="EMBL" id="MBF8188540.1"/>
    </source>
</evidence>
<feature type="transmembrane region" description="Helical" evidence="1">
    <location>
        <begin position="40"/>
        <end position="60"/>
    </location>
</feature>
<organism evidence="2 3">
    <name type="scientific">Nonomuraea cypriaca</name>
    <dbReference type="NCBI Taxonomy" id="1187855"/>
    <lineage>
        <taxon>Bacteria</taxon>
        <taxon>Bacillati</taxon>
        <taxon>Actinomycetota</taxon>
        <taxon>Actinomycetes</taxon>
        <taxon>Streptosporangiales</taxon>
        <taxon>Streptosporangiaceae</taxon>
        <taxon>Nonomuraea</taxon>
    </lineage>
</organism>
<proteinExistence type="predicted"/>
<keyword evidence="1" id="KW-0812">Transmembrane</keyword>
<comment type="caution">
    <text evidence="2">The sequence shown here is derived from an EMBL/GenBank/DDBJ whole genome shotgun (WGS) entry which is preliminary data.</text>
</comment>
<dbReference type="Proteomes" id="UP000605361">
    <property type="component" value="Unassembled WGS sequence"/>
</dbReference>
<sequence length="282" mass="29640">MNRIGYLIGVTLVLAGLVHLGVFVVDGGPWEGAVSWRKPFTFGVSFGLSVLTLTWVSQFVRLRARQVLVGVFTLASVVEVALITLQAWRGVPSHFNMETALDTTITRALAAGGGVLVAIAITLTIAAFRPNPDLTPSMRLAVRAGFATLLAAMLFGAIMIARGVIEVVSGDQRLAYTVATTLKPAHAVFMHGILLLPALAWLLARALPTEALRLRLIRLATWTYTAFATAVSALAATGITIVSPSTASLLCAAAISGLAFTALALGITKAPPHPQPNPPNDD</sequence>
<feature type="transmembrane region" description="Helical" evidence="1">
    <location>
        <begin position="185"/>
        <end position="204"/>
    </location>
</feature>
<evidence type="ECO:0000313" key="3">
    <source>
        <dbReference type="Proteomes" id="UP000605361"/>
    </source>
</evidence>
<feature type="transmembrane region" description="Helical" evidence="1">
    <location>
        <begin position="7"/>
        <end position="25"/>
    </location>
</feature>
<dbReference type="EMBL" id="JADOGI010000069">
    <property type="protein sequence ID" value="MBF8188540.1"/>
    <property type="molecule type" value="Genomic_DNA"/>
</dbReference>